<proteinExistence type="inferred from homology"/>
<comment type="caution">
    <text evidence="7">The sequence shown here is derived from an EMBL/GenBank/DDBJ whole genome shotgun (WGS) entry which is preliminary data.</text>
</comment>
<evidence type="ECO:0000259" key="6">
    <source>
        <dbReference type="Pfam" id="PF02441"/>
    </source>
</evidence>
<dbReference type="Proteomes" id="UP000094067">
    <property type="component" value="Unassembled WGS sequence"/>
</dbReference>
<dbReference type="Gene3D" id="3.40.50.1950">
    <property type="entry name" value="Flavin prenyltransferase-like"/>
    <property type="match status" value="1"/>
</dbReference>
<evidence type="ECO:0000313" key="8">
    <source>
        <dbReference type="Proteomes" id="UP000094067"/>
    </source>
</evidence>
<dbReference type="InterPro" id="IPR003382">
    <property type="entry name" value="Flavoprotein"/>
</dbReference>
<keyword evidence="4 5" id="KW-0808">Transferase</keyword>
<evidence type="ECO:0000256" key="1">
    <source>
        <dbReference type="ARBA" id="ARBA00022602"/>
    </source>
</evidence>
<dbReference type="InterPro" id="IPR004507">
    <property type="entry name" value="UbiX-like"/>
</dbReference>
<dbReference type="AlphaFoldDB" id="A0A1E3AG77"/>
<feature type="binding site" evidence="5">
    <location>
        <position position="172"/>
    </location>
    <ligand>
        <name>dimethylallyl phosphate</name>
        <dbReference type="ChEBI" id="CHEBI:88052"/>
    </ligand>
</feature>
<reference evidence="7 8" key="1">
    <citation type="submission" date="2016-07" db="EMBL/GenBank/DDBJ databases">
        <title>Characterization of isolates of Eisenbergiella tayi derived from blood cultures, using whole genome sequencing.</title>
        <authorList>
            <person name="Burdz T."/>
            <person name="Wiebe D."/>
            <person name="Huynh C."/>
            <person name="Bernard K."/>
        </authorList>
    </citation>
    <scope>NUCLEOTIDE SEQUENCE [LARGE SCALE GENOMIC DNA]</scope>
    <source>
        <strain evidence="7 8">NML 110608</strain>
    </source>
</reference>
<dbReference type="GO" id="GO:0016831">
    <property type="term" value="F:carboxy-lyase activity"/>
    <property type="evidence" value="ECO:0007669"/>
    <property type="project" value="TreeGrafter"/>
</dbReference>
<keyword evidence="7" id="KW-0456">Lyase</keyword>
<comment type="catalytic activity">
    <reaction evidence="5">
        <text>dimethylallyl phosphate + FMNH2 = prenylated FMNH2 + phosphate</text>
        <dbReference type="Rhea" id="RHEA:37743"/>
        <dbReference type="ChEBI" id="CHEBI:43474"/>
        <dbReference type="ChEBI" id="CHEBI:57618"/>
        <dbReference type="ChEBI" id="CHEBI:87467"/>
        <dbReference type="ChEBI" id="CHEBI:88052"/>
        <dbReference type="EC" id="2.5.1.129"/>
    </reaction>
</comment>
<comment type="function">
    <text evidence="5">Flavin prenyltransferase that catalyzes the synthesis of the prenylated FMN cofactor (prenyl-FMN) for 4-hydroxy-3-polyprenylbenzoic acid decarboxylase UbiD. The prenyltransferase is metal-independent and links a dimethylallyl moiety from dimethylallyl monophosphate (DMAP) to the flavin N5 and C6 atoms of FMN.</text>
</comment>
<comment type="caution">
    <text evidence="5">Lacks conserved residue(s) required for the propagation of feature annotation.</text>
</comment>
<keyword evidence="3 5" id="KW-0288">FMN</keyword>
<feature type="binding site" evidence="5">
    <location>
        <position position="156"/>
    </location>
    <ligand>
        <name>dimethylallyl phosphate</name>
        <dbReference type="ChEBI" id="CHEBI:88052"/>
    </ligand>
</feature>
<evidence type="ECO:0000256" key="3">
    <source>
        <dbReference type="ARBA" id="ARBA00022643"/>
    </source>
</evidence>
<dbReference type="NCBIfam" id="TIGR00421">
    <property type="entry name" value="ubiX_pad"/>
    <property type="match status" value="1"/>
</dbReference>
<accession>A0A1E3AG77</accession>
<dbReference type="InterPro" id="IPR036551">
    <property type="entry name" value="Flavin_trans-like"/>
</dbReference>
<dbReference type="HAMAP" id="MF_01984">
    <property type="entry name" value="ubiX_pad"/>
    <property type="match status" value="1"/>
</dbReference>
<organism evidence="7 8">
    <name type="scientific">Eisenbergiella tayi</name>
    <dbReference type="NCBI Taxonomy" id="1432052"/>
    <lineage>
        <taxon>Bacteria</taxon>
        <taxon>Bacillati</taxon>
        <taxon>Bacillota</taxon>
        <taxon>Clostridia</taxon>
        <taxon>Lachnospirales</taxon>
        <taxon>Lachnospiraceae</taxon>
        <taxon>Eisenbergiella</taxon>
    </lineage>
</organism>
<protein>
    <recommendedName>
        <fullName evidence="5">Flavin prenyltransferase UbiX</fullName>
        <ecNumber evidence="5">2.5.1.129</ecNumber>
    </recommendedName>
</protein>
<keyword evidence="2 5" id="KW-0285">Flavoprotein</keyword>
<dbReference type="EC" id="2.5.1.129" evidence="5"/>
<keyword evidence="1 5" id="KW-0637">Prenyltransferase</keyword>
<dbReference type="NCBIfam" id="NF004685">
    <property type="entry name" value="PRK06029.1"/>
    <property type="match status" value="1"/>
</dbReference>
<dbReference type="PATRIC" id="fig|1432052.4.peg.3677"/>
<feature type="binding site" evidence="5">
    <location>
        <position position="126"/>
    </location>
    <ligand>
        <name>FMN</name>
        <dbReference type="ChEBI" id="CHEBI:58210"/>
    </ligand>
</feature>
<dbReference type="EMBL" id="MCGH01000002">
    <property type="protein sequence ID" value="ODM07411.1"/>
    <property type="molecule type" value="Genomic_DNA"/>
</dbReference>
<dbReference type="PANTHER" id="PTHR43374">
    <property type="entry name" value="FLAVIN PRENYLTRANSFERASE"/>
    <property type="match status" value="1"/>
</dbReference>
<evidence type="ECO:0000256" key="4">
    <source>
        <dbReference type="ARBA" id="ARBA00022679"/>
    </source>
</evidence>
<evidence type="ECO:0000313" key="7">
    <source>
        <dbReference type="EMBL" id="ODM07411.1"/>
    </source>
</evidence>
<gene>
    <name evidence="7" type="primary">pad1</name>
    <name evidence="5" type="synonym">ubiX</name>
    <name evidence="7" type="ORF">BEI61_03301</name>
</gene>
<evidence type="ECO:0000256" key="5">
    <source>
        <dbReference type="HAMAP-Rule" id="MF_01984"/>
    </source>
</evidence>
<dbReference type="RefSeq" id="WP_069153064.1">
    <property type="nucleotide sequence ID" value="NZ_MCGH01000002.1"/>
</dbReference>
<name>A0A1E3AG77_9FIRM</name>
<dbReference type="Pfam" id="PF02441">
    <property type="entry name" value="Flavoprotein"/>
    <property type="match status" value="1"/>
</dbReference>
<dbReference type="GO" id="GO:0106141">
    <property type="term" value="F:flavin prenyltransferase activity"/>
    <property type="evidence" value="ECO:0007669"/>
    <property type="project" value="UniProtKB-EC"/>
</dbReference>
<dbReference type="PANTHER" id="PTHR43374:SF1">
    <property type="entry name" value="FLAVIN PRENYLTRANSFERASE PAD1, MITOCHONDRIAL"/>
    <property type="match status" value="1"/>
</dbReference>
<feature type="domain" description="Flavoprotein" evidence="6">
    <location>
        <begin position="4"/>
        <end position="176"/>
    </location>
</feature>
<feature type="binding site" evidence="5">
    <location>
        <position position="40"/>
    </location>
    <ligand>
        <name>FMN</name>
        <dbReference type="ChEBI" id="CHEBI:58210"/>
    </ligand>
</feature>
<dbReference type="SUPFAM" id="SSF52507">
    <property type="entry name" value="Homo-oligomeric flavin-containing Cys decarboxylases, HFCD"/>
    <property type="match status" value="1"/>
</dbReference>
<feature type="binding site" evidence="5">
    <location>
        <begin position="12"/>
        <end position="14"/>
    </location>
    <ligand>
        <name>FMN</name>
        <dbReference type="ChEBI" id="CHEBI:58210"/>
    </ligand>
</feature>
<feature type="binding site" evidence="5">
    <location>
        <begin position="91"/>
        <end position="94"/>
    </location>
    <ligand>
        <name>FMN</name>
        <dbReference type="ChEBI" id="CHEBI:58210"/>
    </ligand>
</feature>
<comment type="similarity">
    <text evidence="5">Belongs to the UbiX/PAD1 family.</text>
</comment>
<evidence type="ECO:0000256" key="2">
    <source>
        <dbReference type="ARBA" id="ARBA00022630"/>
    </source>
</evidence>
<sequence length="196" mass="21827">MDKKRIIVGISGASGMPLALELLRQLKGCREQTETHLIYTDGAVQTLRRETGQKPEQLEEMADYVHDSHNLGAAPASGSFRTDGMIVVPCSMKTVAGIASGYSDNLLLRAADVTLKERRRLVLVTRECPLSSIHLRNMYELSRMGAVILPPVLSFYNHPDSLDCCVKHITGKILDLFGMEGEGYHRWEGMDEDFCM</sequence>